<dbReference type="OrthoDB" id="7920740at2759"/>
<dbReference type="AlphaFoldDB" id="A0A5A7UCE8"/>
<sequence>MSEDELVSEYNERVLEIANESLLLGEKIPDSNIVRKAECPTFLRRQKKIFQKNFRDTLSDEDTDDNEEDNGMNAFTVHVTEIDSDDERITVVVSSQSSHLSIDDLAFVLSRGTLSIWPVNEISVMLDILKLFLLKLCSLDVVLKYIAGQYPEAVYVAVSVEVVHSDAILNTGYSVEK</sequence>
<proteinExistence type="predicted"/>
<name>A0A5A7UCE8_CUCMM</name>
<dbReference type="Proteomes" id="UP000321393">
    <property type="component" value="Unassembled WGS sequence"/>
</dbReference>
<evidence type="ECO:0000313" key="1">
    <source>
        <dbReference type="EMBL" id="KAA0053422.1"/>
    </source>
</evidence>
<dbReference type="EMBL" id="SSTE01009449">
    <property type="protein sequence ID" value="KAA0053422.1"/>
    <property type="molecule type" value="Genomic_DNA"/>
</dbReference>
<gene>
    <name evidence="1" type="ORF">E6C27_scaffold428G00920</name>
</gene>
<accession>A0A5A7UCE8</accession>
<organism evidence="1 2">
    <name type="scientific">Cucumis melo var. makuwa</name>
    <name type="common">Oriental melon</name>
    <dbReference type="NCBI Taxonomy" id="1194695"/>
    <lineage>
        <taxon>Eukaryota</taxon>
        <taxon>Viridiplantae</taxon>
        <taxon>Streptophyta</taxon>
        <taxon>Embryophyta</taxon>
        <taxon>Tracheophyta</taxon>
        <taxon>Spermatophyta</taxon>
        <taxon>Magnoliopsida</taxon>
        <taxon>eudicotyledons</taxon>
        <taxon>Gunneridae</taxon>
        <taxon>Pentapetalae</taxon>
        <taxon>rosids</taxon>
        <taxon>fabids</taxon>
        <taxon>Cucurbitales</taxon>
        <taxon>Cucurbitaceae</taxon>
        <taxon>Benincaseae</taxon>
        <taxon>Cucumis</taxon>
    </lineage>
</organism>
<protein>
    <submittedName>
        <fullName evidence="1">Gag-pol polyprotein</fullName>
    </submittedName>
</protein>
<reference evidence="1 2" key="1">
    <citation type="submission" date="2019-08" db="EMBL/GenBank/DDBJ databases">
        <title>Draft genome sequences of two oriental melons (Cucumis melo L. var makuwa).</title>
        <authorList>
            <person name="Kwon S.-Y."/>
        </authorList>
    </citation>
    <scope>NUCLEOTIDE SEQUENCE [LARGE SCALE GENOMIC DNA]</scope>
    <source>
        <strain evidence="2">cv. SW 3</strain>
        <tissue evidence="1">Leaf</tissue>
    </source>
</reference>
<evidence type="ECO:0000313" key="2">
    <source>
        <dbReference type="Proteomes" id="UP000321393"/>
    </source>
</evidence>
<comment type="caution">
    <text evidence="1">The sequence shown here is derived from an EMBL/GenBank/DDBJ whole genome shotgun (WGS) entry which is preliminary data.</text>
</comment>